<organism evidence="1 2">
    <name type="scientific">Pistacia integerrima</name>
    <dbReference type="NCBI Taxonomy" id="434235"/>
    <lineage>
        <taxon>Eukaryota</taxon>
        <taxon>Viridiplantae</taxon>
        <taxon>Streptophyta</taxon>
        <taxon>Embryophyta</taxon>
        <taxon>Tracheophyta</taxon>
        <taxon>Spermatophyta</taxon>
        <taxon>Magnoliopsida</taxon>
        <taxon>eudicotyledons</taxon>
        <taxon>Gunneridae</taxon>
        <taxon>Pentapetalae</taxon>
        <taxon>rosids</taxon>
        <taxon>malvids</taxon>
        <taxon>Sapindales</taxon>
        <taxon>Anacardiaceae</taxon>
        <taxon>Pistacia</taxon>
    </lineage>
</organism>
<dbReference type="Proteomes" id="UP001163603">
    <property type="component" value="Chromosome 11"/>
</dbReference>
<keyword evidence="2" id="KW-1185">Reference proteome</keyword>
<name>A0ACC0XS59_9ROSI</name>
<proteinExistence type="predicted"/>
<gene>
    <name evidence="1" type="ORF">Pint_32541</name>
</gene>
<dbReference type="EMBL" id="CM047746">
    <property type="protein sequence ID" value="KAJ0021109.1"/>
    <property type="molecule type" value="Genomic_DNA"/>
</dbReference>
<comment type="caution">
    <text evidence="1">The sequence shown here is derived from an EMBL/GenBank/DDBJ whole genome shotgun (WGS) entry which is preliminary data.</text>
</comment>
<protein>
    <submittedName>
        <fullName evidence="1">Uncharacterized protein</fullName>
    </submittedName>
</protein>
<evidence type="ECO:0000313" key="1">
    <source>
        <dbReference type="EMBL" id="KAJ0021109.1"/>
    </source>
</evidence>
<reference evidence="2" key="1">
    <citation type="journal article" date="2023" name="G3 (Bethesda)">
        <title>Genome assembly and association tests identify interacting loci associated with vigor, precocity, and sex in interspecific pistachio rootstocks.</title>
        <authorList>
            <person name="Palmer W."/>
            <person name="Jacygrad E."/>
            <person name="Sagayaradj S."/>
            <person name="Cavanaugh K."/>
            <person name="Han R."/>
            <person name="Bertier L."/>
            <person name="Beede B."/>
            <person name="Kafkas S."/>
            <person name="Golino D."/>
            <person name="Preece J."/>
            <person name="Michelmore R."/>
        </authorList>
    </citation>
    <scope>NUCLEOTIDE SEQUENCE [LARGE SCALE GENOMIC DNA]</scope>
</reference>
<evidence type="ECO:0000313" key="2">
    <source>
        <dbReference type="Proteomes" id="UP001163603"/>
    </source>
</evidence>
<accession>A0ACC0XS59</accession>
<sequence>MVTNTFGNMLYYPKYGDHFPSPNELKKKILISTKPPKEYLETQDGKGNLQKSRSASMKEVPQIEKTYSKSLSDDANDKDQAEQVEFIEEEDEDKAALQYRNLIAIHATKLKGGLGSWQGLTQSKVKRLSMSEQQLESAIKTHGKDIIKYISSFPKDYFNQDLIHSEEHIEDISERGRVYSLLITILLLDGHMELKWLHLICRELVNIFGPCKECSEPMAAAVMLKSTRETGWHLDFPPTAFDRYSPPDFFIKVSTAGVRPDELKYKTRTVTDDWVPSWNEEV</sequence>